<name>A0A8J6TKP4_9BACT</name>
<organism evidence="1 2">
    <name type="scientific">Candidatus Desulfatibia vada</name>
    <dbReference type="NCBI Taxonomy" id="2841696"/>
    <lineage>
        <taxon>Bacteria</taxon>
        <taxon>Pseudomonadati</taxon>
        <taxon>Thermodesulfobacteriota</taxon>
        <taxon>Desulfobacteria</taxon>
        <taxon>Desulfobacterales</taxon>
        <taxon>Desulfobacterales incertae sedis</taxon>
        <taxon>Candidatus Desulfatibia</taxon>
    </lineage>
</organism>
<gene>
    <name evidence="1" type="ORF">H8D96_01475</name>
</gene>
<protein>
    <recommendedName>
        <fullName evidence="3">DUF1016 family protein</fullName>
    </recommendedName>
</protein>
<evidence type="ECO:0008006" key="3">
    <source>
        <dbReference type="Google" id="ProtNLM"/>
    </source>
</evidence>
<sequence>MRQDILKEKRAKYGEEIISTLVRQLSWSHFVEIISSVKGGIQHDFYAEMG</sequence>
<reference evidence="1 2" key="1">
    <citation type="submission" date="2020-08" db="EMBL/GenBank/DDBJ databases">
        <title>Bridging the membrane lipid divide: bacteria of the FCB group superphylum have the potential to synthesize archaeal ether lipids.</title>
        <authorList>
            <person name="Villanueva L."/>
            <person name="Von Meijenfeldt F.A.B."/>
            <person name="Westbye A.B."/>
            <person name="Yadav S."/>
            <person name="Hopmans E.C."/>
            <person name="Dutilh B.E."/>
            <person name="Sinninghe Damste J.S."/>
        </authorList>
    </citation>
    <scope>NUCLEOTIDE SEQUENCE [LARGE SCALE GENOMIC DNA]</scope>
    <source>
        <strain evidence="1">NIOZ-UU17</strain>
    </source>
</reference>
<dbReference type="EMBL" id="JACNIG010000056">
    <property type="protein sequence ID" value="MBC8430566.1"/>
    <property type="molecule type" value="Genomic_DNA"/>
</dbReference>
<dbReference type="AlphaFoldDB" id="A0A8J6TKP4"/>
<proteinExistence type="predicted"/>
<evidence type="ECO:0000313" key="1">
    <source>
        <dbReference type="EMBL" id="MBC8430566.1"/>
    </source>
</evidence>
<dbReference type="Proteomes" id="UP000605201">
    <property type="component" value="Unassembled WGS sequence"/>
</dbReference>
<evidence type="ECO:0000313" key="2">
    <source>
        <dbReference type="Proteomes" id="UP000605201"/>
    </source>
</evidence>
<comment type="caution">
    <text evidence="1">The sequence shown here is derived from an EMBL/GenBank/DDBJ whole genome shotgun (WGS) entry which is preliminary data.</text>
</comment>
<accession>A0A8J6TKP4</accession>